<evidence type="ECO:0000259" key="3">
    <source>
        <dbReference type="PROSITE" id="PS51087"/>
    </source>
</evidence>
<dbReference type="PANTHER" id="PTHR14289">
    <property type="entry name" value="F-BOX ONLY PROTEIN 3"/>
    <property type="match status" value="1"/>
</dbReference>
<feature type="domain" description="ApaG" evidence="3">
    <location>
        <begin position="12"/>
        <end position="136"/>
    </location>
</feature>
<dbReference type="HAMAP" id="MF_00791">
    <property type="entry name" value="ApaG"/>
    <property type="match status" value="1"/>
</dbReference>
<dbReference type="PROSITE" id="PS51087">
    <property type="entry name" value="APAG"/>
    <property type="match status" value="1"/>
</dbReference>
<dbReference type="InterPro" id="IPR036767">
    <property type="entry name" value="ApaG_sf"/>
</dbReference>
<dbReference type="EMBL" id="AFOC01000003">
    <property type="protein sequence ID" value="EGV52750.1"/>
    <property type="molecule type" value="Genomic_DNA"/>
</dbReference>
<evidence type="ECO:0000313" key="4">
    <source>
        <dbReference type="EMBL" id="EGV52750.1"/>
    </source>
</evidence>
<name>G2D9G6_9GAMM</name>
<dbReference type="Gene3D" id="2.60.40.1470">
    <property type="entry name" value="ApaG domain"/>
    <property type="match status" value="1"/>
</dbReference>
<organism evidence="4 5">
    <name type="scientific">endosymbiont of Riftia pachyptila</name>
    <name type="common">vent Ph05</name>
    <dbReference type="NCBI Taxonomy" id="1048808"/>
    <lineage>
        <taxon>Bacteria</taxon>
        <taxon>Pseudomonadati</taxon>
        <taxon>Pseudomonadota</taxon>
        <taxon>Gammaproteobacteria</taxon>
        <taxon>sulfur-oxidizing symbionts</taxon>
    </lineage>
</organism>
<dbReference type="SUPFAM" id="SSF110069">
    <property type="entry name" value="ApaG-like"/>
    <property type="match status" value="1"/>
</dbReference>
<evidence type="ECO:0000313" key="5">
    <source>
        <dbReference type="Proteomes" id="UP000004491"/>
    </source>
</evidence>
<sequence>MGAPFLNTKLMKPGTNLIDIEVETRYVESQSNPESRRYVFSYTITIRNDGLQAARLMKRHWIITDANGKIQEVKGDGVVGEQPHLNPGEAFRYTSGTVLDTPVGSMEGSYEMVDPEGNPFEASIPLFVLQRPGSLH</sequence>
<evidence type="ECO:0000256" key="1">
    <source>
        <dbReference type="ARBA" id="ARBA00017693"/>
    </source>
</evidence>
<dbReference type="InterPro" id="IPR007474">
    <property type="entry name" value="ApaG_domain"/>
</dbReference>
<dbReference type="NCBIfam" id="NF003967">
    <property type="entry name" value="PRK05461.1"/>
    <property type="match status" value="1"/>
</dbReference>
<dbReference type="Pfam" id="PF04379">
    <property type="entry name" value="DUF525"/>
    <property type="match status" value="1"/>
</dbReference>
<dbReference type="GO" id="GO:0070987">
    <property type="term" value="P:error-free translesion synthesis"/>
    <property type="evidence" value="ECO:0007669"/>
    <property type="project" value="TreeGrafter"/>
</dbReference>
<keyword evidence="5" id="KW-1185">Reference proteome</keyword>
<comment type="caution">
    <text evidence="4">The sequence shown here is derived from an EMBL/GenBank/DDBJ whole genome shotgun (WGS) entry which is preliminary data.</text>
</comment>
<evidence type="ECO:0000256" key="2">
    <source>
        <dbReference type="HAMAP-Rule" id="MF_00791"/>
    </source>
</evidence>
<proteinExistence type="inferred from homology"/>
<protein>
    <recommendedName>
        <fullName evidence="1 2">Protein ApaG</fullName>
    </recommendedName>
</protein>
<gene>
    <name evidence="2" type="primary">apaG</name>
    <name evidence="4" type="ORF">Rifp1Sym_ac00370</name>
</gene>
<dbReference type="PANTHER" id="PTHR14289:SF16">
    <property type="entry name" value="POLYMERASE DELTA-INTERACTING PROTEIN 2"/>
    <property type="match status" value="1"/>
</dbReference>
<dbReference type="AlphaFoldDB" id="G2D9G6"/>
<dbReference type="Proteomes" id="UP000004491">
    <property type="component" value="Unassembled WGS sequence"/>
</dbReference>
<dbReference type="PATRIC" id="fig|1048808.3.peg.194"/>
<reference evidence="4" key="1">
    <citation type="journal article" date="2011" name="ISME J.">
        <title>The endosymbionts of the deep-sea tubeworms Riftia pachyptila and Tevnia jerichonana share an identical physiology as revealed by proteogenomic analyses.</title>
        <authorList>
            <person name="Gardebrecht A."/>
            <person name="Markert S."/>
            <person name="Felbeck H."/>
            <person name="Thuermer A."/>
            <person name="Albrecht D."/>
            <person name="Wollherr A."/>
            <person name="Kabisch J."/>
            <person name="Lehmann R."/>
            <person name="Daniel R."/>
            <person name="Liesegang H."/>
            <person name="Hecker M."/>
            <person name="Sievert S.M."/>
            <person name="Schweder T."/>
        </authorList>
    </citation>
    <scope>NUCLEOTIDE SEQUENCE [LARGE SCALE GENOMIC DNA]</scope>
</reference>
<dbReference type="InterPro" id="IPR023065">
    <property type="entry name" value="Uncharacterised_ApaG"/>
</dbReference>
<accession>G2D9G6</accession>